<organism evidence="5 6">
    <name type="scientific">Reticulomyxa filosa</name>
    <dbReference type="NCBI Taxonomy" id="46433"/>
    <lineage>
        <taxon>Eukaryota</taxon>
        <taxon>Sar</taxon>
        <taxon>Rhizaria</taxon>
        <taxon>Retaria</taxon>
        <taxon>Foraminifera</taxon>
        <taxon>Monothalamids</taxon>
        <taxon>Reticulomyxidae</taxon>
        <taxon>Reticulomyxa</taxon>
    </lineage>
</organism>
<dbReference type="InterPro" id="IPR001841">
    <property type="entry name" value="Znf_RING"/>
</dbReference>
<keyword evidence="2" id="KW-0175">Coiled coil</keyword>
<feature type="compositionally biased region" description="Polar residues" evidence="3">
    <location>
        <begin position="107"/>
        <end position="123"/>
    </location>
</feature>
<evidence type="ECO:0000256" key="2">
    <source>
        <dbReference type="SAM" id="Coils"/>
    </source>
</evidence>
<evidence type="ECO:0000259" key="4">
    <source>
        <dbReference type="PROSITE" id="PS50089"/>
    </source>
</evidence>
<sequence length="752" mass="86877">MTSPISSTSVSIRRSVRLANRRDNDRVSDFQNQNSTDDEQSVGIAFSGDTSTLQQNVQKCEVGTSRQVNEITGVTNANSNTSDGPTQYLSNNNGRARRRNHAEMESTDNAVCNSQNLSTTSANKKSKGRAETKDNQLTKWQKQEESRSMASSNKITMRFIVVNTMGWDETKLDFASSNDYILCVNKANRFIDLLGSLYDCGFVSPNCRLCGKQVSKTTPTDEGFFGDDTLYFECDDHHGQNLLMTLHNTVRIWLPLYVLLPVYATSGHSARTPGIGLDSVYRESKCYRHKWTQLPMDRLYMPFSDLEACQNEDGDVDDCESKSDKQHQSRSQKHSSKKPFTVLLEMYDVKHGIWPIGNKYHPNFETVNDLDQLKIGDIVYACDYKTQWFTSYIRMIDRLKQQICVHWLFWDKKWDEWLPLQRVQSVNNHTLYYNLPFTNMYAMDVSQVNNYQHIHVRTVFGSKDITSLLKDASEFFRYHSHVSDNDDDDNNKLDEGDQMPMEDWDISRYLPMLQYYNELKKHVNEEINANESKRWNEEAIGLDITMSQHKLNKLELRLDEVKTKLFQLNRMKHGIHNLPNNFKQWFQELETGFLEWNTQETKCWIRHTFTKENWDINHNDNDNNGNSDCHQQEIVKALLEYVDRHQICGKDLPEINDLILQQSASIVRKSDRNIILFHLNKLKIIQKNSVQSAGECPTCCGPGTTKGLVPCGHVGFCDRCAQLLLQNKLCPICRRTITDVITIYRVGVVNSN</sequence>
<dbReference type="OrthoDB" id="1711136at2759"/>
<gene>
    <name evidence="5" type="ORF">RFI_00844</name>
</gene>
<dbReference type="Gene3D" id="3.30.40.10">
    <property type="entry name" value="Zinc/RING finger domain, C3HC4 (zinc finger)"/>
    <property type="match status" value="1"/>
</dbReference>
<feature type="region of interest" description="Disordered" evidence="3">
    <location>
        <begin position="70"/>
        <end position="149"/>
    </location>
</feature>
<feature type="region of interest" description="Disordered" evidence="3">
    <location>
        <begin position="18"/>
        <end position="43"/>
    </location>
</feature>
<dbReference type="InterPro" id="IPR013083">
    <property type="entry name" value="Znf_RING/FYVE/PHD"/>
</dbReference>
<dbReference type="SUPFAM" id="SSF54160">
    <property type="entry name" value="Chromo domain-like"/>
    <property type="match status" value="1"/>
</dbReference>
<protein>
    <recommendedName>
        <fullName evidence="4">RING-type domain-containing protein</fullName>
    </recommendedName>
</protein>
<dbReference type="InterPro" id="IPR016197">
    <property type="entry name" value="Chromo-like_dom_sf"/>
</dbReference>
<dbReference type="Gene3D" id="2.30.30.140">
    <property type="match status" value="1"/>
</dbReference>
<evidence type="ECO:0000313" key="6">
    <source>
        <dbReference type="Proteomes" id="UP000023152"/>
    </source>
</evidence>
<keyword evidence="1" id="KW-0863">Zinc-finger</keyword>
<feature type="region of interest" description="Disordered" evidence="3">
    <location>
        <begin position="315"/>
        <end position="336"/>
    </location>
</feature>
<dbReference type="GO" id="GO:0008270">
    <property type="term" value="F:zinc ion binding"/>
    <property type="evidence" value="ECO:0007669"/>
    <property type="project" value="UniProtKB-KW"/>
</dbReference>
<feature type="domain" description="RING-type" evidence="4">
    <location>
        <begin position="696"/>
        <end position="734"/>
    </location>
</feature>
<comment type="caution">
    <text evidence="5">The sequence shown here is derived from an EMBL/GenBank/DDBJ whole genome shotgun (WGS) entry which is preliminary data.</text>
</comment>
<dbReference type="SUPFAM" id="SSF57850">
    <property type="entry name" value="RING/U-box"/>
    <property type="match status" value="1"/>
</dbReference>
<dbReference type="Proteomes" id="UP000023152">
    <property type="component" value="Unassembled WGS sequence"/>
</dbReference>
<dbReference type="PROSITE" id="PS50089">
    <property type="entry name" value="ZF_RING_2"/>
    <property type="match status" value="1"/>
</dbReference>
<proteinExistence type="predicted"/>
<keyword evidence="1" id="KW-0862">Zinc</keyword>
<dbReference type="Pfam" id="PF13920">
    <property type="entry name" value="zf-C3HC4_3"/>
    <property type="match status" value="1"/>
</dbReference>
<evidence type="ECO:0000313" key="5">
    <source>
        <dbReference type="EMBL" id="ETO36218.1"/>
    </source>
</evidence>
<evidence type="ECO:0000256" key="3">
    <source>
        <dbReference type="SAM" id="MobiDB-lite"/>
    </source>
</evidence>
<feature type="compositionally biased region" description="Polar residues" evidence="3">
    <location>
        <begin position="70"/>
        <end position="90"/>
    </location>
</feature>
<dbReference type="AlphaFoldDB" id="X6PDN6"/>
<name>X6PDN6_RETFI</name>
<keyword evidence="6" id="KW-1185">Reference proteome</keyword>
<evidence type="ECO:0000256" key="1">
    <source>
        <dbReference type="PROSITE-ProRule" id="PRU00175"/>
    </source>
</evidence>
<feature type="compositionally biased region" description="Basic and acidic residues" evidence="3">
    <location>
        <begin position="128"/>
        <end position="147"/>
    </location>
</feature>
<dbReference type="EMBL" id="ASPP01000890">
    <property type="protein sequence ID" value="ETO36218.1"/>
    <property type="molecule type" value="Genomic_DNA"/>
</dbReference>
<reference evidence="5 6" key="1">
    <citation type="journal article" date="2013" name="Curr. Biol.">
        <title>The Genome of the Foraminiferan Reticulomyxa filosa.</title>
        <authorList>
            <person name="Glockner G."/>
            <person name="Hulsmann N."/>
            <person name="Schleicher M."/>
            <person name="Noegel A.A."/>
            <person name="Eichinger L."/>
            <person name="Gallinger C."/>
            <person name="Pawlowski J."/>
            <person name="Sierra R."/>
            <person name="Euteneuer U."/>
            <person name="Pillet L."/>
            <person name="Moustafa A."/>
            <person name="Platzer M."/>
            <person name="Groth M."/>
            <person name="Szafranski K."/>
            <person name="Schliwa M."/>
        </authorList>
    </citation>
    <scope>NUCLEOTIDE SEQUENCE [LARGE SCALE GENOMIC DNA]</scope>
</reference>
<keyword evidence="1" id="KW-0479">Metal-binding</keyword>
<accession>X6PDN6</accession>
<feature type="coiled-coil region" evidence="2">
    <location>
        <begin position="544"/>
        <end position="571"/>
    </location>
</feature>